<organism evidence="9 10">
    <name type="scientific">Lysobacter soyae</name>
    <dbReference type="NCBI Taxonomy" id="2764185"/>
    <lineage>
        <taxon>Bacteria</taxon>
        <taxon>Pseudomonadati</taxon>
        <taxon>Pseudomonadota</taxon>
        <taxon>Gammaproteobacteria</taxon>
        <taxon>Lysobacterales</taxon>
        <taxon>Lysobacteraceae</taxon>
        <taxon>Lysobacter</taxon>
    </lineage>
</organism>
<evidence type="ECO:0000256" key="2">
    <source>
        <dbReference type="ARBA" id="ARBA00001946"/>
    </source>
</evidence>
<comment type="similarity">
    <text evidence="3">Belongs to the Nudix hydrolase family. PCD1 subfamily.</text>
</comment>
<keyword evidence="5" id="KW-0378">Hydrolase</keyword>
<dbReference type="PROSITE" id="PS51462">
    <property type="entry name" value="NUDIX"/>
    <property type="match status" value="1"/>
</dbReference>
<dbReference type="InterPro" id="IPR015797">
    <property type="entry name" value="NUDIX_hydrolase-like_dom_sf"/>
</dbReference>
<sequence>MGITEFRDAAVLIGLVRREKGLNVLLTVRAEDLRSHAGQVSFPGGRVDEGDASVVHAALRELTEETGIEDMHVRPIGVLPPLATISGYQVVPVVAEIDSTHAITLNPTEVAEIFEAPLAWLLDSANLEYRDIGMGAMSRRVPQYLVDADHAPHLIWGATAMMLQSLRSLLETRT</sequence>
<dbReference type="InterPro" id="IPR000059">
    <property type="entry name" value="NUDIX_hydrolase_NudL_CS"/>
</dbReference>
<evidence type="ECO:0000256" key="4">
    <source>
        <dbReference type="ARBA" id="ARBA00022723"/>
    </source>
</evidence>
<dbReference type="PANTHER" id="PTHR12992:SF11">
    <property type="entry name" value="MITOCHONDRIAL COENZYME A DIPHOSPHATASE NUDT8"/>
    <property type="match status" value="1"/>
</dbReference>
<feature type="domain" description="Nudix hydrolase" evidence="8">
    <location>
        <begin position="6"/>
        <end position="138"/>
    </location>
</feature>
<keyword evidence="4" id="KW-0479">Metal-binding</keyword>
<dbReference type="CDD" id="cd03426">
    <property type="entry name" value="NUDIX_CoAse_Nudt7"/>
    <property type="match status" value="1"/>
</dbReference>
<evidence type="ECO:0000256" key="7">
    <source>
        <dbReference type="ARBA" id="ARBA00023211"/>
    </source>
</evidence>
<proteinExistence type="inferred from homology"/>
<keyword evidence="6" id="KW-0460">Magnesium</keyword>
<evidence type="ECO:0000313" key="9">
    <source>
        <dbReference type="EMBL" id="QYR53975.1"/>
    </source>
</evidence>
<evidence type="ECO:0000313" key="10">
    <source>
        <dbReference type="Proteomes" id="UP000824755"/>
    </source>
</evidence>
<comment type="cofactor">
    <cofactor evidence="1">
        <name>Mn(2+)</name>
        <dbReference type="ChEBI" id="CHEBI:29035"/>
    </cofactor>
</comment>
<dbReference type="Gene3D" id="3.90.79.10">
    <property type="entry name" value="Nucleoside Triphosphate Pyrophosphohydrolase"/>
    <property type="match status" value="1"/>
</dbReference>
<dbReference type="PROSITE" id="PS01293">
    <property type="entry name" value="NUDIX_COA"/>
    <property type="match status" value="1"/>
</dbReference>
<dbReference type="NCBIfam" id="NF007980">
    <property type="entry name" value="PRK10707.1"/>
    <property type="match status" value="1"/>
</dbReference>
<keyword evidence="10" id="KW-1185">Reference proteome</keyword>
<comment type="cofactor">
    <cofactor evidence="2">
        <name>Mg(2+)</name>
        <dbReference type="ChEBI" id="CHEBI:18420"/>
    </cofactor>
</comment>
<evidence type="ECO:0000259" key="8">
    <source>
        <dbReference type="PROSITE" id="PS51462"/>
    </source>
</evidence>
<dbReference type="InterPro" id="IPR045121">
    <property type="entry name" value="CoAse"/>
</dbReference>
<reference evidence="9 10" key="1">
    <citation type="submission" date="2021-08" db="EMBL/GenBank/DDBJ databases">
        <title>Lysobacter sp. strain CJ11 Genome sequencing and assembly.</title>
        <authorList>
            <person name="Kim I."/>
        </authorList>
    </citation>
    <scope>NUCLEOTIDE SEQUENCE [LARGE SCALE GENOMIC DNA]</scope>
    <source>
        <strain evidence="9 10">CJ11</strain>
    </source>
</reference>
<dbReference type="Pfam" id="PF00293">
    <property type="entry name" value="NUDIX"/>
    <property type="match status" value="1"/>
</dbReference>
<name>A0ABX8WT00_9GAMM</name>
<evidence type="ECO:0000256" key="1">
    <source>
        <dbReference type="ARBA" id="ARBA00001936"/>
    </source>
</evidence>
<evidence type="ECO:0000256" key="5">
    <source>
        <dbReference type="ARBA" id="ARBA00022801"/>
    </source>
</evidence>
<evidence type="ECO:0000256" key="3">
    <source>
        <dbReference type="ARBA" id="ARBA00006506"/>
    </source>
</evidence>
<gene>
    <name evidence="9" type="ORF">H8L67_07560</name>
</gene>
<dbReference type="EMBL" id="CP080544">
    <property type="protein sequence ID" value="QYR53975.1"/>
    <property type="molecule type" value="Genomic_DNA"/>
</dbReference>
<keyword evidence="7" id="KW-0464">Manganese</keyword>
<dbReference type="Proteomes" id="UP000824755">
    <property type="component" value="Chromosome"/>
</dbReference>
<dbReference type="SUPFAM" id="SSF55811">
    <property type="entry name" value="Nudix"/>
    <property type="match status" value="1"/>
</dbReference>
<dbReference type="InterPro" id="IPR000086">
    <property type="entry name" value="NUDIX_hydrolase_dom"/>
</dbReference>
<evidence type="ECO:0000256" key="6">
    <source>
        <dbReference type="ARBA" id="ARBA00022842"/>
    </source>
</evidence>
<accession>A0ABX8WT00</accession>
<protein>
    <submittedName>
        <fullName evidence="9">CoA pyrophosphatase</fullName>
    </submittedName>
</protein>
<dbReference type="PANTHER" id="PTHR12992">
    <property type="entry name" value="NUDIX HYDROLASE"/>
    <property type="match status" value="1"/>
</dbReference>